<proteinExistence type="inferred from homology"/>
<evidence type="ECO:0000256" key="10">
    <source>
        <dbReference type="SAM" id="SignalP"/>
    </source>
</evidence>
<comment type="caution">
    <text evidence="11">The sequence shown here is derived from an EMBL/GenBank/DDBJ whole genome shotgun (WGS) entry which is preliminary data.</text>
</comment>
<comment type="function">
    <text evidence="1">The light-harvesting complex (LHC) functions as a light receptor, it captures and delivers excitation energy to photosystems with which it is closely associated. Energy is transferred from the carotenoid and chlorophyll C (or B) to chlorophyll A and the photosynthetic reaction centers where it is used to synthesize ATP and reducing power.</text>
</comment>
<name>A0A9N8EGI7_9STRA</name>
<dbReference type="SUPFAM" id="SSF103511">
    <property type="entry name" value="Chlorophyll a-b binding protein"/>
    <property type="match status" value="1"/>
</dbReference>
<keyword evidence="6" id="KW-0934">Plastid</keyword>
<evidence type="ECO:0000313" key="11">
    <source>
        <dbReference type="EMBL" id="CAB9521031.1"/>
    </source>
</evidence>
<protein>
    <submittedName>
        <fullName evidence="11">Fucoxanthin-chlorophyll a-c binding protein</fullName>
    </submittedName>
</protein>
<evidence type="ECO:0000256" key="9">
    <source>
        <dbReference type="PIRSR" id="PIRSR601344-1"/>
    </source>
</evidence>
<keyword evidence="9" id="KW-0157">Chromophore</keyword>
<feature type="binding site" evidence="9">
    <location>
        <position position="179"/>
    </location>
    <ligand>
        <name>chlorophyll a</name>
        <dbReference type="ChEBI" id="CHEBI:58416"/>
        <label>1</label>
    </ligand>
</feature>
<comment type="similarity">
    <text evidence="3">Belongs to the fucoxanthin chlorophyll protein family.</text>
</comment>
<dbReference type="GO" id="GO:0009765">
    <property type="term" value="P:photosynthesis, light harvesting"/>
    <property type="evidence" value="ECO:0007669"/>
    <property type="project" value="InterPro"/>
</dbReference>
<dbReference type="GO" id="GO:0016168">
    <property type="term" value="F:chlorophyll binding"/>
    <property type="evidence" value="ECO:0007669"/>
    <property type="project" value="UniProtKB-KW"/>
</dbReference>
<keyword evidence="12" id="KW-1185">Reference proteome</keyword>
<dbReference type="Pfam" id="PF00504">
    <property type="entry name" value="Chloroa_b-bind"/>
    <property type="match status" value="1"/>
</dbReference>
<evidence type="ECO:0000256" key="4">
    <source>
        <dbReference type="ARBA" id="ARBA00022528"/>
    </source>
</evidence>
<organism evidence="11 12">
    <name type="scientific">Seminavis robusta</name>
    <dbReference type="NCBI Taxonomy" id="568900"/>
    <lineage>
        <taxon>Eukaryota</taxon>
        <taxon>Sar</taxon>
        <taxon>Stramenopiles</taxon>
        <taxon>Ochrophyta</taxon>
        <taxon>Bacillariophyta</taxon>
        <taxon>Bacillariophyceae</taxon>
        <taxon>Bacillariophycidae</taxon>
        <taxon>Naviculales</taxon>
        <taxon>Naviculaceae</taxon>
        <taxon>Seminavis</taxon>
    </lineage>
</organism>
<feature type="chain" id="PRO_5040488914" evidence="10">
    <location>
        <begin position="16"/>
        <end position="209"/>
    </location>
</feature>
<evidence type="ECO:0000313" key="12">
    <source>
        <dbReference type="Proteomes" id="UP001153069"/>
    </source>
</evidence>
<evidence type="ECO:0000256" key="5">
    <source>
        <dbReference type="ARBA" id="ARBA00022531"/>
    </source>
</evidence>
<dbReference type="GO" id="GO:0030076">
    <property type="term" value="C:light-harvesting complex"/>
    <property type="evidence" value="ECO:0007669"/>
    <property type="project" value="UniProtKB-KW"/>
</dbReference>
<dbReference type="PANTHER" id="PTHR21649">
    <property type="entry name" value="CHLOROPHYLL A/B BINDING PROTEIN"/>
    <property type="match status" value="1"/>
</dbReference>
<dbReference type="Proteomes" id="UP001153069">
    <property type="component" value="Unassembled WGS sequence"/>
</dbReference>
<comment type="subunit">
    <text evidence="8">The LHC complex of chromophytic algae is composed of fucoxanthin, chlorophyll A and C bound non-covalently by fucoxanthin chlorophyll proteins (FCPs). The ratio of the pigments in LHC; fucoxanthin: chlorophyll C: chlorophyll A; (0.6-1): (0.1-0.3): (1).</text>
</comment>
<feature type="binding site" description="axial binding residue" evidence="9">
    <location>
        <position position="176"/>
    </location>
    <ligand>
        <name>chlorophyll b</name>
        <dbReference type="ChEBI" id="CHEBI:61721"/>
        <label>3</label>
    </ligand>
    <ligandPart>
        <name>Mg</name>
        <dbReference type="ChEBI" id="CHEBI:25107"/>
    </ligandPart>
</feature>
<feature type="binding site" evidence="9">
    <location>
        <position position="181"/>
    </location>
    <ligand>
        <name>chlorophyll a</name>
        <dbReference type="ChEBI" id="CHEBI:58416"/>
        <label>1</label>
    </ligand>
</feature>
<accession>A0A9N8EGI7</accession>
<evidence type="ECO:0000256" key="6">
    <source>
        <dbReference type="ARBA" id="ARBA00022640"/>
    </source>
</evidence>
<feature type="binding site" description="axial binding residue" evidence="9">
    <location>
        <position position="73"/>
    </location>
    <ligand>
        <name>chlorophyll b</name>
        <dbReference type="ChEBI" id="CHEBI:61721"/>
        <label>1</label>
    </ligand>
    <ligandPart>
        <name>Mg</name>
        <dbReference type="ChEBI" id="CHEBI:25107"/>
    </ligandPart>
</feature>
<feature type="binding site" evidence="9">
    <location>
        <position position="71"/>
    </location>
    <ligand>
        <name>chlorophyll a</name>
        <dbReference type="ChEBI" id="CHEBI:58416"/>
        <label>1</label>
    </ligand>
</feature>
<keyword evidence="10" id="KW-0732">Signal</keyword>
<dbReference type="InterPro" id="IPR022796">
    <property type="entry name" value="Chloroa_b-bind"/>
</dbReference>
<dbReference type="Gene3D" id="1.10.3460.10">
    <property type="entry name" value="Chlorophyll a/b binding protein domain"/>
    <property type="match status" value="1"/>
</dbReference>
<keyword evidence="9" id="KW-0148">Chlorophyll</keyword>
<feature type="signal peptide" evidence="10">
    <location>
        <begin position="1"/>
        <end position="15"/>
    </location>
</feature>
<dbReference type="OrthoDB" id="423598at2759"/>
<evidence type="ECO:0000256" key="7">
    <source>
        <dbReference type="ARBA" id="ARBA00023243"/>
    </source>
</evidence>
<dbReference type="EMBL" id="CAICTM010001155">
    <property type="protein sequence ID" value="CAB9521031.1"/>
    <property type="molecule type" value="Genomic_DNA"/>
</dbReference>
<keyword evidence="4" id="KW-0150">Chloroplast</keyword>
<dbReference type="GO" id="GO:0016020">
    <property type="term" value="C:membrane"/>
    <property type="evidence" value="ECO:0007669"/>
    <property type="project" value="InterPro"/>
</dbReference>
<feature type="binding site" description="axial binding residue" evidence="9">
    <location>
        <position position="131"/>
    </location>
    <ligand>
        <name>chlorophyll b</name>
        <dbReference type="ChEBI" id="CHEBI:61721"/>
        <label>1</label>
    </ligand>
    <ligandPart>
        <name>Mg</name>
        <dbReference type="ChEBI" id="CHEBI:25107"/>
    </ligandPart>
</feature>
<evidence type="ECO:0000256" key="8">
    <source>
        <dbReference type="ARBA" id="ARBA00044011"/>
    </source>
</evidence>
<dbReference type="AlphaFoldDB" id="A0A9N8EGI7"/>
<sequence length="209" mass="22394">MKIAVLASLLATAAAFAPAQQRVAHSTALASTSEDYWDPLGLYTLGNGEAFDTFPNMFPNEQFLSEAERKHGRMAMLGWTGIWATTEGGLGLGLHFPGFPVEPDWTKALGVFAAEEPAWFGGILAFIMIAEGEGVGHTGDNFRGKSTKTPGDMGFDYLGLKKKLSAEKQAHYLESELKNGRAAMIAMASLFSFKAVEGSVPLMELIGAN</sequence>
<keyword evidence="5" id="KW-0602">Photosynthesis</keyword>
<evidence type="ECO:0000256" key="3">
    <source>
        <dbReference type="ARBA" id="ARBA00005933"/>
    </source>
</evidence>
<evidence type="ECO:0000256" key="2">
    <source>
        <dbReference type="ARBA" id="ARBA00004229"/>
    </source>
</evidence>
<keyword evidence="7" id="KW-0437">Light-harvesting polypeptide</keyword>
<reference evidence="11" key="1">
    <citation type="submission" date="2020-06" db="EMBL/GenBank/DDBJ databases">
        <authorList>
            <consortium name="Plant Systems Biology data submission"/>
        </authorList>
    </citation>
    <scope>NUCLEOTIDE SEQUENCE</scope>
    <source>
        <strain evidence="11">D6</strain>
    </source>
</reference>
<feature type="binding site" evidence="9">
    <location>
        <position position="37"/>
    </location>
    <ligand>
        <name>chlorophyll a</name>
        <dbReference type="ChEBI" id="CHEBI:58416"/>
        <label>1</label>
    </ligand>
</feature>
<feature type="binding site" evidence="9">
    <location>
        <position position="68"/>
    </location>
    <ligand>
        <name>chlorophyll a</name>
        <dbReference type="ChEBI" id="CHEBI:58416"/>
        <label>1</label>
    </ligand>
</feature>
<evidence type="ECO:0000256" key="1">
    <source>
        <dbReference type="ARBA" id="ARBA00004022"/>
    </source>
</evidence>
<dbReference type="InterPro" id="IPR001344">
    <property type="entry name" value="Chloro_AB-bd_pln"/>
</dbReference>
<dbReference type="GO" id="GO:0009507">
    <property type="term" value="C:chloroplast"/>
    <property type="evidence" value="ECO:0007669"/>
    <property type="project" value="UniProtKB-SubCell"/>
</dbReference>
<comment type="subcellular location">
    <subcellularLocation>
        <location evidence="2">Plastid</location>
        <location evidence="2">Chloroplast</location>
    </subcellularLocation>
</comment>
<gene>
    <name evidence="11" type="ORF">SEMRO_1157_G247350.1</name>
</gene>